<organism evidence="1 2">
    <name type="scientific">Azospirillum himalayense</name>
    <dbReference type="NCBI Taxonomy" id="654847"/>
    <lineage>
        <taxon>Bacteria</taxon>
        <taxon>Pseudomonadati</taxon>
        <taxon>Pseudomonadota</taxon>
        <taxon>Alphaproteobacteria</taxon>
        <taxon>Rhodospirillales</taxon>
        <taxon>Azospirillaceae</taxon>
        <taxon>Azospirillum</taxon>
    </lineage>
</organism>
<comment type="caution">
    <text evidence="1">The sequence shown here is derived from an EMBL/GenBank/DDBJ whole genome shotgun (WGS) entry which is preliminary data.</text>
</comment>
<reference evidence="2" key="1">
    <citation type="journal article" date="2019" name="Int. J. Syst. Evol. Microbiol.">
        <title>The Global Catalogue of Microorganisms (GCM) 10K type strain sequencing project: providing services to taxonomists for standard genome sequencing and annotation.</title>
        <authorList>
            <consortium name="The Broad Institute Genomics Platform"/>
            <consortium name="The Broad Institute Genome Sequencing Center for Infectious Disease"/>
            <person name="Wu L."/>
            <person name="Ma J."/>
        </authorList>
    </citation>
    <scope>NUCLEOTIDE SEQUENCE [LARGE SCALE GENOMIC DNA]</scope>
    <source>
        <strain evidence="2">CCUG 58760</strain>
    </source>
</reference>
<sequence>ADGAWLDLDAPSGLPPAYALTTPTGPLLITAEVEMLLPGTASVPEDPEWMGAPWMDTSTASYQLESVETLRASDRGYRTRATDPLGVVAYPARLAEAGAIDRAVNLAPGSSAAGASWGEIRLANTDRRYDALIGTRNVDGRPARLRVGRKVSDASRGYDVDPPDASLADAWRGFALPWRVDDQHLIIPLRDATYWAERPLQSSLYAGTGGYEGTAELAGLPRPKARGGTASAPIRGVSLVLIDPANRIYQYSDGLGAVVTLYERGGAVFTPGSDYPSYAALASATVASGAYATCDALSLVKLGAAAEGEITADVVAAFPVAGYVDTAGLLALRTLTEDMALDPGLIDVGSFVGVDAAWPYTAGYYAAEAQQGLDRVASLLGSIGCRLVPTRSGRLAAVSMRRLSVGVRPAAIYTTAHIVSATPVDLGAPLTPPASRWRVAWGRNHTVQTTDYAAGLSDARKQALAQEWQVATAPNAAVAQAYARPSDPDPVQTDLLDGTQAAALAADLVAMFGDGLSAFDLEMPIEFVLRHEIGDVLAVQYPQGALARGPLVRVTGDQIRLGEPTAKLRVLVEPQQ</sequence>
<feature type="non-terminal residue" evidence="1">
    <location>
        <position position="1"/>
    </location>
</feature>
<name>A0ABW0GF72_9PROT</name>
<protein>
    <recommendedName>
        <fullName evidence="3">Tip attachment protein J domain-containing protein</fullName>
    </recommendedName>
</protein>
<gene>
    <name evidence="1" type="ORF">ACFPMG_31065</name>
</gene>
<dbReference type="EMBL" id="JBHSLC010000114">
    <property type="protein sequence ID" value="MFC5359446.1"/>
    <property type="molecule type" value="Genomic_DNA"/>
</dbReference>
<keyword evidence="2" id="KW-1185">Reference proteome</keyword>
<dbReference type="RefSeq" id="WP_376999480.1">
    <property type="nucleotide sequence ID" value="NZ_JBHSLC010000114.1"/>
</dbReference>
<dbReference type="Proteomes" id="UP001596166">
    <property type="component" value="Unassembled WGS sequence"/>
</dbReference>
<evidence type="ECO:0000313" key="2">
    <source>
        <dbReference type="Proteomes" id="UP001596166"/>
    </source>
</evidence>
<accession>A0ABW0GF72</accession>
<evidence type="ECO:0008006" key="3">
    <source>
        <dbReference type="Google" id="ProtNLM"/>
    </source>
</evidence>
<evidence type="ECO:0000313" key="1">
    <source>
        <dbReference type="EMBL" id="MFC5359446.1"/>
    </source>
</evidence>
<proteinExistence type="predicted"/>